<evidence type="ECO:0000256" key="1">
    <source>
        <dbReference type="ARBA" id="ARBA00004429"/>
    </source>
</evidence>
<evidence type="ECO:0000313" key="12">
    <source>
        <dbReference type="Proteomes" id="UP001241747"/>
    </source>
</evidence>
<dbReference type="SMART" id="SM00304">
    <property type="entry name" value="HAMP"/>
    <property type="match status" value="1"/>
</dbReference>
<dbReference type="InterPro" id="IPR004090">
    <property type="entry name" value="Chemotax_Me-accpt_rcpt"/>
</dbReference>
<dbReference type="Gene3D" id="6.10.340.10">
    <property type="match status" value="1"/>
</dbReference>
<organism evidence="11 12">
    <name type="scientific">Xanthobacter agilis</name>
    <dbReference type="NCBI Taxonomy" id="47492"/>
    <lineage>
        <taxon>Bacteria</taxon>
        <taxon>Pseudomonadati</taxon>
        <taxon>Pseudomonadota</taxon>
        <taxon>Alphaproteobacteria</taxon>
        <taxon>Hyphomicrobiales</taxon>
        <taxon>Xanthobacteraceae</taxon>
        <taxon>Xanthobacter</taxon>
    </lineage>
</organism>
<keyword evidence="6" id="KW-0175">Coiled coil</keyword>
<keyword evidence="2" id="KW-1003">Cell membrane</keyword>
<keyword evidence="12" id="KW-1185">Reference proteome</keyword>
<dbReference type="Gene3D" id="1.10.287.950">
    <property type="entry name" value="Methyl-accepting chemotaxis protein"/>
    <property type="match status" value="1"/>
</dbReference>
<evidence type="ECO:0000259" key="10">
    <source>
        <dbReference type="PROSITE" id="PS50885"/>
    </source>
</evidence>
<keyword evidence="7" id="KW-0812">Transmembrane</keyword>
<dbReference type="PANTHER" id="PTHR32089:SF112">
    <property type="entry name" value="LYSOZYME-LIKE PROTEIN-RELATED"/>
    <property type="match status" value="1"/>
</dbReference>
<dbReference type="Pfam" id="PF00672">
    <property type="entry name" value="HAMP"/>
    <property type="match status" value="1"/>
</dbReference>
<evidence type="ECO:0000256" key="6">
    <source>
        <dbReference type="SAM" id="Coils"/>
    </source>
</evidence>
<dbReference type="InterPro" id="IPR003660">
    <property type="entry name" value="HAMP_dom"/>
</dbReference>
<feature type="domain" description="HAMP" evidence="10">
    <location>
        <begin position="208"/>
        <end position="261"/>
    </location>
</feature>
<evidence type="ECO:0000259" key="8">
    <source>
        <dbReference type="PROSITE" id="PS50111"/>
    </source>
</evidence>
<dbReference type="PROSITE" id="PS50885">
    <property type="entry name" value="HAMP"/>
    <property type="match status" value="1"/>
</dbReference>
<proteinExistence type="inferred from homology"/>
<dbReference type="RefSeq" id="WP_237345361.1">
    <property type="nucleotide sequence ID" value="NZ_JABWGX010000009.1"/>
</dbReference>
<evidence type="ECO:0000256" key="2">
    <source>
        <dbReference type="ARBA" id="ARBA00022519"/>
    </source>
</evidence>
<sequence>MKIAGKIHSIVAVLGAAAVAVCAVSIVGVIAVSGVGERLDNVWQRAFLAERVNKDVAMVTVNTRGVYVAKSDVDVRVAANETEKALTQLLNDVGALKTATPPNMRDGVQKLSGDVNAFAGLVREILKASLASGAQAAMTAGGGLATNVAIRTALQKGLERNASEIREELDPLRAEQAETRQWTLWALIAFTVVGLVAGVGSALYIGTSKLSRPLRQVSSAIQKLAAGDLDVALSQKRAKDEIGDLWNATEQLKAELLAAEEARRDQQAAAVRAVEEKRADMHRLAEEFDRAVTDVVQTVSDAVGVLERNAGSMRSSAEETSRQSTVVAAAAEQATSNVQTAASAAEELAASVREISSQVTVSAKVAREANTQANGTAEVVRGLATSAGRIGQVVNLITDIASQTNLLALNATIEAARAGEAGRGFAVVAQEVKSLAEQTSKATEEISGQIGEVQRATDEVVHAIEAISGTIRKIDEISSAIAAAIEEQGTATGEIAQNVHQAAQGTQEVSASITGVSSAAADTGRASGDIVNAASNLSSQATHLRSQVTAFISRVRAA</sequence>
<dbReference type="PROSITE" id="PS50192">
    <property type="entry name" value="T_SNARE"/>
    <property type="match status" value="1"/>
</dbReference>
<accession>A0ABU0LHU4</accession>
<keyword evidence="3 5" id="KW-0807">Transducer</keyword>
<gene>
    <name evidence="11" type="ORF">QOZ94_003507</name>
</gene>
<evidence type="ECO:0000259" key="9">
    <source>
        <dbReference type="PROSITE" id="PS50192"/>
    </source>
</evidence>
<dbReference type="InterPro" id="IPR004089">
    <property type="entry name" value="MCPsignal_dom"/>
</dbReference>
<dbReference type="InterPro" id="IPR000727">
    <property type="entry name" value="T_SNARE_dom"/>
</dbReference>
<keyword evidence="7" id="KW-1133">Transmembrane helix</keyword>
<keyword evidence="7" id="KW-0472">Membrane</keyword>
<evidence type="ECO:0000313" key="11">
    <source>
        <dbReference type="EMBL" id="MDQ0506693.1"/>
    </source>
</evidence>
<feature type="transmembrane region" description="Helical" evidence="7">
    <location>
        <begin position="182"/>
        <end position="205"/>
    </location>
</feature>
<dbReference type="PANTHER" id="PTHR32089">
    <property type="entry name" value="METHYL-ACCEPTING CHEMOTAXIS PROTEIN MCPB"/>
    <property type="match status" value="1"/>
</dbReference>
<dbReference type="PROSITE" id="PS50111">
    <property type="entry name" value="CHEMOTAXIS_TRANSDUC_2"/>
    <property type="match status" value="1"/>
</dbReference>
<dbReference type="Proteomes" id="UP001241747">
    <property type="component" value="Unassembled WGS sequence"/>
</dbReference>
<feature type="coiled-coil region" evidence="6">
    <location>
        <begin position="249"/>
        <end position="277"/>
    </location>
</feature>
<dbReference type="PRINTS" id="PR00260">
    <property type="entry name" value="CHEMTRNSDUCR"/>
</dbReference>
<dbReference type="EMBL" id="JAUSVY010000009">
    <property type="protein sequence ID" value="MDQ0506693.1"/>
    <property type="molecule type" value="Genomic_DNA"/>
</dbReference>
<comment type="similarity">
    <text evidence="4">Belongs to the methyl-accepting chemotaxis (MCP) protein family.</text>
</comment>
<dbReference type="Pfam" id="PF00015">
    <property type="entry name" value="MCPsignal"/>
    <property type="match status" value="1"/>
</dbReference>
<dbReference type="SUPFAM" id="SSF158472">
    <property type="entry name" value="HAMP domain-like"/>
    <property type="match status" value="1"/>
</dbReference>
<dbReference type="CDD" id="cd06225">
    <property type="entry name" value="HAMP"/>
    <property type="match status" value="1"/>
</dbReference>
<protein>
    <submittedName>
        <fullName evidence="11">Methyl-accepting chemotaxis protein</fullName>
    </submittedName>
</protein>
<evidence type="ECO:0000256" key="3">
    <source>
        <dbReference type="ARBA" id="ARBA00023224"/>
    </source>
</evidence>
<keyword evidence="2" id="KW-0997">Cell inner membrane</keyword>
<feature type="domain" description="T-SNARE coiled-coil homology" evidence="9">
    <location>
        <begin position="454"/>
        <end position="516"/>
    </location>
</feature>
<dbReference type="SUPFAM" id="SSF58104">
    <property type="entry name" value="Methyl-accepting chemotaxis protein (MCP) signaling domain"/>
    <property type="match status" value="1"/>
</dbReference>
<comment type="subcellular location">
    <subcellularLocation>
        <location evidence="1">Cell inner membrane</location>
        <topology evidence="1">Multi-pass membrane protein</topology>
    </subcellularLocation>
</comment>
<dbReference type="SMART" id="SM00283">
    <property type="entry name" value="MA"/>
    <property type="match status" value="1"/>
</dbReference>
<name>A0ABU0LHU4_XANAG</name>
<evidence type="ECO:0000256" key="5">
    <source>
        <dbReference type="PROSITE-ProRule" id="PRU00284"/>
    </source>
</evidence>
<reference evidence="11 12" key="1">
    <citation type="submission" date="2023-07" db="EMBL/GenBank/DDBJ databases">
        <title>Genomic Encyclopedia of Type Strains, Phase IV (KMG-IV): sequencing the most valuable type-strain genomes for metagenomic binning, comparative biology and taxonomic classification.</title>
        <authorList>
            <person name="Goeker M."/>
        </authorList>
    </citation>
    <scope>NUCLEOTIDE SEQUENCE [LARGE SCALE GENOMIC DNA]</scope>
    <source>
        <strain evidence="11 12">DSM 3770</strain>
    </source>
</reference>
<comment type="caution">
    <text evidence="11">The sequence shown here is derived from an EMBL/GenBank/DDBJ whole genome shotgun (WGS) entry which is preliminary data.</text>
</comment>
<feature type="domain" description="Methyl-accepting transducer" evidence="8">
    <location>
        <begin position="309"/>
        <end position="524"/>
    </location>
</feature>
<feature type="transmembrane region" description="Helical" evidence="7">
    <location>
        <begin position="12"/>
        <end position="35"/>
    </location>
</feature>
<evidence type="ECO:0000256" key="4">
    <source>
        <dbReference type="ARBA" id="ARBA00029447"/>
    </source>
</evidence>
<evidence type="ECO:0000256" key="7">
    <source>
        <dbReference type="SAM" id="Phobius"/>
    </source>
</evidence>